<dbReference type="SUPFAM" id="SSF56935">
    <property type="entry name" value="Porins"/>
    <property type="match status" value="1"/>
</dbReference>
<feature type="transmembrane region" description="Helical" evidence="5">
    <location>
        <begin position="9"/>
        <end position="26"/>
    </location>
</feature>
<sequence>MKEYLTVKVFRYILLLVVAMGLPVWLNAQNNKIRLPEESLKARIERIAANSGKNIIYDDKSFSNIQVPAIDGDSKDINSLLTKSLASTGFIFKNMPDNSIVIKKRQDAATETAIPKARGSLQGTVLDERGAPVIGATVGVPGTTIGTATDADGKYKLSNIPSGITDIRISFMSFETLVVKDVRITANKATPLDVVLKEATTQLGEVVVTATYNEASATGLYARQKNMVAMSDGVSADMIKKTSDNNVAQVLKRVSGVTIDNGKYVTVRGMSERYNNVQLNGASLPSTEPNRRNFAFDVIPSGLVDNVTISKTFSPDMPGEFTGGLVEVNTLAVPDEKFLNIGIGTGMNTISTGKDFYSNKRFGADWFLGEIDKRKWYSGKDEAATAQNIINAGQKNTYGLSKYTAQPLQNYSLTAGLPIDLGKSSLGVVAALTYRHEENTEEILEAHMITRDSIFKPSGKGSYRYKATTSIGAVLNTGWRISGHSITWRNLFNNRFNHTNQQRFIHKYYENYKLVEQYSVPLVSSLWQTQLDGKHDLFGGKLIASWNASYNDITRTNPDDRMAQGAIVGESTEGASFADWNWATGYGNSFNVGSGHIMYSRLHETKKNIGANLEYPFTIDGNRQSIKAGYLGAFRRANFEQQYLKAMIEDNAPRGPIGLPIDEYYAPERFGGNPLVYELSGMQATRADYYTGSQDIHAGYLMGDLSFFKKLRLIGGVRMEKTDMTVTTEILEKIVGATPKDSIVIIKKTDWLPAATLIYSITPELNARASYSKTLARPDFRELSQSKYYNVDDRVWVINGSGLEQSRIHNYDVRVEWYPHPGEVLSVSYFRKKFIKPVEMVMRMLSDAQNFEMYSMNLDNSTAKGFELNWRKELGFISPLLHDLYFTGNYTWMEANVKYNQEKLLNPNIKDSNPDFDRDRPLQGLSPYTLNLGIAYEGSIIGAAVNYNRNGRKLVYAGEETKYDQYENSRDVLDLQLSARLMKDQRLELKFNISDIFNQDFIVYRNTRVVDYTAENPNPDTGTGGTFYLDLTGDMDYNKGDYIMSRIKKGINLSISASYKF</sequence>
<comment type="subcellular location">
    <subcellularLocation>
        <location evidence="1 4">Cell outer membrane</location>
    </subcellularLocation>
</comment>
<evidence type="ECO:0000313" key="8">
    <source>
        <dbReference type="EMBL" id="MFC4673830.1"/>
    </source>
</evidence>
<dbReference type="Proteomes" id="UP001596023">
    <property type="component" value="Unassembled WGS sequence"/>
</dbReference>
<protein>
    <submittedName>
        <fullName evidence="8">TonB-dependent receptor domain-containing protein</fullName>
    </submittedName>
</protein>
<evidence type="ECO:0000256" key="1">
    <source>
        <dbReference type="ARBA" id="ARBA00004442"/>
    </source>
</evidence>
<evidence type="ECO:0000256" key="2">
    <source>
        <dbReference type="ARBA" id="ARBA00023136"/>
    </source>
</evidence>
<dbReference type="Gene3D" id="3.55.50.30">
    <property type="match status" value="1"/>
</dbReference>
<dbReference type="Gene3D" id="2.40.170.20">
    <property type="entry name" value="TonB-dependent receptor, beta-barrel domain"/>
    <property type="match status" value="1"/>
</dbReference>
<dbReference type="Gene3D" id="2.170.130.10">
    <property type="entry name" value="TonB-dependent receptor, plug domain"/>
    <property type="match status" value="1"/>
</dbReference>
<proteinExistence type="inferred from homology"/>
<keyword evidence="5" id="KW-1133">Transmembrane helix</keyword>
<dbReference type="Pfam" id="PF13715">
    <property type="entry name" value="CarbopepD_reg_2"/>
    <property type="match status" value="1"/>
</dbReference>
<evidence type="ECO:0000259" key="7">
    <source>
        <dbReference type="Pfam" id="PF07715"/>
    </source>
</evidence>
<evidence type="ECO:0000256" key="3">
    <source>
        <dbReference type="ARBA" id="ARBA00023237"/>
    </source>
</evidence>
<keyword evidence="5" id="KW-0812">Transmembrane</keyword>
<dbReference type="PANTHER" id="PTHR40980">
    <property type="entry name" value="PLUG DOMAIN-CONTAINING PROTEIN"/>
    <property type="match status" value="1"/>
</dbReference>
<accession>A0ABV9KUE9</accession>
<dbReference type="InterPro" id="IPR008969">
    <property type="entry name" value="CarboxyPept-like_regulatory"/>
</dbReference>
<evidence type="ECO:0000259" key="6">
    <source>
        <dbReference type="Pfam" id="PF00593"/>
    </source>
</evidence>
<keyword evidence="8" id="KW-0675">Receptor</keyword>
<keyword evidence="2 4" id="KW-0472">Membrane</keyword>
<dbReference type="InterPro" id="IPR000531">
    <property type="entry name" value="Beta-barrel_TonB"/>
</dbReference>
<dbReference type="InterPro" id="IPR036942">
    <property type="entry name" value="Beta-barrel_TonB_sf"/>
</dbReference>
<dbReference type="Pfam" id="PF00593">
    <property type="entry name" value="TonB_dep_Rec_b-barrel"/>
    <property type="match status" value="1"/>
</dbReference>
<dbReference type="RefSeq" id="WP_379995503.1">
    <property type="nucleotide sequence ID" value="NZ_JBHSGN010000063.1"/>
</dbReference>
<dbReference type="EMBL" id="JBHSGN010000063">
    <property type="protein sequence ID" value="MFC4673830.1"/>
    <property type="molecule type" value="Genomic_DNA"/>
</dbReference>
<dbReference type="InterPro" id="IPR012910">
    <property type="entry name" value="Plug_dom"/>
</dbReference>
<feature type="domain" description="TonB-dependent receptor-like beta-barrel" evidence="6">
    <location>
        <begin position="545"/>
        <end position="989"/>
    </location>
</feature>
<evidence type="ECO:0000256" key="5">
    <source>
        <dbReference type="SAM" id="Phobius"/>
    </source>
</evidence>
<dbReference type="InterPro" id="IPR037066">
    <property type="entry name" value="Plug_dom_sf"/>
</dbReference>
<comment type="caution">
    <text evidence="8">The sequence shown here is derived from an EMBL/GenBank/DDBJ whole genome shotgun (WGS) entry which is preliminary data.</text>
</comment>
<reference evidence="9" key="1">
    <citation type="journal article" date="2019" name="Int. J. Syst. Evol. Microbiol.">
        <title>The Global Catalogue of Microorganisms (GCM) 10K type strain sequencing project: providing services to taxonomists for standard genome sequencing and annotation.</title>
        <authorList>
            <consortium name="The Broad Institute Genomics Platform"/>
            <consortium name="The Broad Institute Genome Sequencing Center for Infectious Disease"/>
            <person name="Wu L."/>
            <person name="Ma J."/>
        </authorList>
    </citation>
    <scope>NUCLEOTIDE SEQUENCE [LARGE SCALE GENOMIC DNA]</scope>
    <source>
        <strain evidence="9">CCUG 66188</strain>
    </source>
</reference>
<evidence type="ECO:0000313" key="9">
    <source>
        <dbReference type="Proteomes" id="UP001596023"/>
    </source>
</evidence>
<gene>
    <name evidence="8" type="ORF">ACFO6W_09015</name>
</gene>
<name>A0ABV9KUE9_9BACT</name>
<dbReference type="Pfam" id="PF07715">
    <property type="entry name" value="Plug"/>
    <property type="match status" value="1"/>
</dbReference>
<organism evidence="8 9">
    <name type="scientific">Dysgonomonas termitidis</name>
    <dbReference type="NCBI Taxonomy" id="1516126"/>
    <lineage>
        <taxon>Bacteria</taxon>
        <taxon>Pseudomonadati</taxon>
        <taxon>Bacteroidota</taxon>
        <taxon>Bacteroidia</taxon>
        <taxon>Bacteroidales</taxon>
        <taxon>Dysgonomonadaceae</taxon>
        <taxon>Dysgonomonas</taxon>
    </lineage>
</organism>
<keyword evidence="9" id="KW-1185">Reference proteome</keyword>
<feature type="domain" description="TonB-dependent receptor plug" evidence="7">
    <location>
        <begin position="230"/>
        <end position="314"/>
    </location>
</feature>
<keyword evidence="4" id="KW-0798">TonB box</keyword>
<dbReference type="PANTHER" id="PTHR40980:SF5">
    <property type="entry name" value="TONB-DEPENDENT RECEPTOR"/>
    <property type="match status" value="1"/>
</dbReference>
<dbReference type="Gene3D" id="2.60.40.1120">
    <property type="entry name" value="Carboxypeptidase-like, regulatory domain"/>
    <property type="match status" value="1"/>
</dbReference>
<dbReference type="SUPFAM" id="SSF49464">
    <property type="entry name" value="Carboxypeptidase regulatory domain-like"/>
    <property type="match status" value="1"/>
</dbReference>
<keyword evidence="3" id="KW-0998">Cell outer membrane</keyword>
<evidence type="ECO:0000256" key="4">
    <source>
        <dbReference type="RuleBase" id="RU003357"/>
    </source>
</evidence>
<comment type="similarity">
    <text evidence="4">Belongs to the TonB-dependent receptor family.</text>
</comment>